<accession>A0A0N1H6V4</accession>
<evidence type="ECO:0000256" key="7">
    <source>
        <dbReference type="ARBA" id="ARBA00023033"/>
    </source>
</evidence>
<dbReference type="RefSeq" id="XP_017998097.1">
    <property type="nucleotide sequence ID" value="XM_018139649.1"/>
</dbReference>
<dbReference type="GO" id="GO:0050660">
    <property type="term" value="F:flavin adenine dinucleotide binding"/>
    <property type="evidence" value="ECO:0007669"/>
    <property type="project" value="InterPro"/>
</dbReference>
<evidence type="ECO:0000313" key="10">
    <source>
        <dbReference type="Proteomes" id="UP000038010"/>
    </source>
</evidence>
<keyword evidence="3" id="KW-0285">Flavoprotein</keyword>
<comment type="cofactor">
    <cofactor evidence="1">
        <name>FAD</name>
        <dbReference type="ChEBI" id="CHEBI:57692"/>
    </cofactor>
</comment>
<feature type="region of interest" description="Disordered" evidence="8">
    <location>
        <begin position="46"/>
        <end position="69"/>
    </location>
</feature>
<comment type="similarity">
    <text evidence="2">Belongs to the FAD-binding monooxygenase family.</text>
</comment>
<dbReference type="Pfam" id="PF00743">
    <property type="entry name" value="FMO-like"/>
    <property type="match status" value="1"/>
</dbReference>
<dbReference type="InterPro" id="IPR020946">
    <property type="entry name" value="Flavin_mOase-like"/>
</dbReference>
<dbReference type="VEuPathDB" id="FungiDB:AB675_1084"/>
<dbReference type="PANTHER" id="PTHR43098">
    <property type="entry name" value="L-ORNITHINE N(5)-MONOOXYGENASE-RELATED"/>
    <property type="match status" value="1"/>
</dbReference>
<evidence type="ECO:0000256" key="4">
    <source>
        <dbReference type="ARBA" id="ARBA00022827"/>
    </source>
</evidence>
<dbReference type="GeneID" id="28731518"/>
<sequence>MALHDTNAATGIARQPSHIFKNNRSCDQSGSVPVTTRRRIVHLHGNTYHHDRQEPDSPKCGSSGPEPLEEFLDAKIPTSKSLPGISFDPKALKRRYVEERDKRLREAKTLGGLDQFQLVETNGPFADYLQDPWADRAFNRAPVTEDLDVLILGGGYSAQIVASKLLMRGVSNFKLVDKAGDFGGTWYWNRFPGAQCDIESYIYMPLLEETGYMPTEKYARGKELLAHAERLGRHYGLYPKALFQTEVQSMHWNEQELLWTIKTNKNDKIRAKFVIPCAGPLHRPKLPGIPGMDRFKGKAFHSSRWDYDYTGGDSAGTLYRLRDKRVGIIGTGATAVQIVPHLAEWSKELYVFQRTPCSVGVRGNKPTDPAWAESLKPGWQAHRTVNFNNLCNGMPEEQDLINDGWTDLLPDIFGQQNPDLSPDEAAAARQLIDYQKMESVRARVDREIENPRTAESLKHAFNRPNVYLIDTKGKSLNGVDETGVLANGEHYPVDVLVYATGFEHSTSFSHRANLEIYGRNGVSLTEAWKEGPRTMHGWSARNFPNCFFIHNIQATLTPNFIHAASETATQLAYVVSECQSRGIKSIEPLAEAEEAWVNTIVDLATKRLQFLAECTPGYYNNEGEVNLLAARESGYGGGAPAFMKLMSEWRDDGSMKGMELKF</sequence>
<dbReference type="AlphaFoldDB" id="A0A0N1H6V4"/>
<dbReference type="PANTHER" id="PTHR43098:SF4">
    <property type="entry name" value="BLR3857 PROTEIN"/>
    <property type="match status" value="1"/>
</dbReference>
<evidence type="ECO:0000256" key="8">
    <source>
        <dbReference type="SAM" id="MobiDB-lite"/>
    </source>
</evidence>
<proteinExistence type="inferred from homology"/>
<evidence type="ECO:0000256" key="1">
    <source>
        <dbReference type="ARBA" id="ARBA00001974"/>
    </source>
</evidence>
<comment type="caution">
    <text evidence="9">The sequence shown here is derived from an EMBL/GenBank/DDBJ whole genome shotgun (WGS) entry which is preliminary data.</text>
</comment>
<keyword evidence="6" id="KW-0560">Oxidoreductase</keyword>
<dbReference type="OrthoDB" id="66881at2759"/>
<dbReference type="GO" id="GO:0004499">
    <property type="term" value="F:N,N-dimethylaniline monooxygenase activity"/>
    <property type="evidence" value="ECO:0007669"/>
    <property type="project" value="InterPro"/>
</dbReference>
<evidence type="ECO:0000256" key="3">
    <source>
        <dbReference type="ARBA" id="ARBA00022630"/>
    </source>
</evidence>
<dbReference type="InterPro" id="IPR050775">
    <property type="entry name" value="FAD-binding_Monooxygenases"/>
</dbReference>
<gene>
    <name evidence="9" type="ORF">AB675_1084</name>
</gene>
<evidence type="ECO:0000256" key="5">
    <source>
        <dbReference type="ARBA" id="ARBA00022857"/>
    </source>
</evidence>
<evidence type="ECO:0000256" key="6">
    <source>
        <dbReference type="ARBA" id="ARBA00023002"/>
    </source>
</evidence>
<dbReference type="Proteomes" id="UP000038010">
    <property type="component" value="Unassembled WGS sequence"/>
</dbReference>
<keyword evidence="5" id="KW-0521">NADP</keyword>
<name>A0A0N1H6V4_9EURO</name>
<dbReference type="Gene3D" id="3.50.50.60">
    <property type="entry name" value="FAD/NAD(P)-binding domain"/>
    <property type="match status" value="2"/>
</dbReference>
<dbReference type="EMBL" id="LFJN01000020">
    <property type="protein sequence ID" value="KPI38134.1"/>
    <property type="molecule type" value="Genomic_DNA"/>
</dbReference>
<dbReference type="InterPro" id="IPR036188">
    <property type="entry name" value="FAD/NAD-bd_sf"/>
</dbReference>
<keyword evidence="10" id="KW-1185">Reference proteome</keyword>
<dbReference type="GO" id="GO:0050661">
    <property type="term" value="F:NADP binding"/>
    <property type="evidence" value="ECO:0007669"/>
    <property type="project" value="InterPro"/>
</dbReference>
<keyword evidence="4" id="KW-0274">FAD</keyword>
<dbReference type="FunFam" id="3.50.50.60:FF:000341">
    <property type="entry name" value="Baeyer-Villiger monooxygenase"/>
    <property type="match status" value="1"/>
</dbReference>
<dbReference type="SUPFAM" id="SSF51905">
    <property type="entry name" value="FAD/NAD(P)-binding domain"/>
    <property type="match status" value="1"/>
</dbReference>
<protein>
    <submittedName>
        <fullName evidence="9">Pentalenolactone D synthase</fullName>
    </submittedName>
</protein>
<feature type="compositionally biased region" description="Basic and acidic residues" evidence="8">
    <location>
        <begin position="48"/>
        <end position="57"/>
    </location>
</feature>
<reference evidence="9 10" key="1">
    <citation type="submission" date="2015-06" db="EMBL/GenBank/DDBJ databases">
        <title>Draft genome of the ant-associated black yeast Phialophora attae CBS 131958.</title>
        <authorList>
            <person name="Moreno L.F."/>
            <person name="Stielow B.J."/>
            <person name="de Hoog S."/>
            <person name="Vicente V.A."/>
            <person name="Weiss V.A."/>
            <person name="de Vries M."/>
            <person name="Cruz L.M."/>
            <person name="Souza E.M."/>
        </authorList>
    </citation>
    <scope>NUCLEOTIDE SEQUENCE [LARGE SCALE GENOMIC DNA]</scope>
    <source>
        <strain evidence="9 10">CBS 131958</strain>
    </source>
</reference>
<keyword evidence="7" id="KW-0503">Monooxygenase</keyword>
<evidence type="ECO:0000313" key="9">
    <source>
        <dbReference type="EMBL" id="KPI38134.1"/>
    </source>
</evidence>
<organism evidence="9 10">
    <name type="scientific">Cyphellophora attinorum</name>
    <dbReference type="NCBI Taxonomy" id="1664694"/>
    <lineage>
        <taxon>Eukaryota</taxon>
        <taxon>Fungi</taxon>
        <taxon>Dikarya</taxon>
        <taxon>Ascomycota</taxon>
        <taxon>Pezizomycotina</taxon>
        <taxon>Eurotiomycetes</taxon>
        <taxon>Chaetothyriomycetidae</taxon>
        <taxon>Chaetothyriales</taxon>
        <taxon>Cyphellophoraceae</taxon>
        <taxon>Cyphellophora</taxon>
    </lineage>
</organism>
<evidence type="ECO:0000256" key="2">
    <source>
        <dbReference type="ARBA" id="ARBA00010139"/>
    </source>
</evidence>